<protein>
    <recommendedName>
        <fullName evidence="3">DUF6535 domain-containing protein</fullName>
    </recommendedName>
</protein>
<name>A0A164PQJ3_9AGAM</name>
<gene>
    <name evidence="4" type="ORF">SISNIDRAFT_489602</name>
</gene>
<feature type="transmembrane region" description="Helical" evidence="2">
    <location>
        <begin position="478"/>
        <end position="500"/>
    </location>
</feature>
<dbReference type="InterPro" id="IPR045338">
    <property type="entry name" value="DUF6535"/>
</dbReference>
<keyword evidence="2" id="KW-0812">Transmembrane</keyword>
<keyword evidence="5" id="KW-1185">Reference proteome</keyword>
<dbReference type="Proteomes" id="UP000076722">
    <property type="component" value="Unassembled WGS sequence"/>
</dbReference>
<evidence type="ECO:0000259" key="3">
    <source>
        <dbReference type="Pfam" id="PF20153"/>
    </source>
</evidence>
<sequence>MAISKTDEPPSCKEKCIKSASSLSSLPSLPSHLPPSYSHHPLSLMSTSSSSQSPSPKTKTNEIPKVSFEAPYSPSHTVSVVDPFDTPIFRQLVSLVKEQNAKSEIHHKSFEEQKEAIMDLRRSVESLGKQMEGKGKGVLRNFQEDDERQTTYQPRSSVKVAGSLNIESPTSPVNETFQHLTAVIESVKDTLWNIKDTLLDHGRKFDILIRDAIKDDQPYEEKELDDESTCTALFEMAMAKTKEEVDEWIKRMDVSLVFIALFSAVLTAFVVPATQNLFPSSNNASSNPTYSPPPVPDISAQNVCVSYYLALILAVLDAVLSVLGRQWMSKLTNRPEGNTYKERLMRHLERERLAKPWLRLLVEGLHALLLCSIGLFVSGLLYQLWNLGVSFEEDVPRLLITWGLGIFLSLSILSVVLGASMHALIYEASPFGGPFSRTLFMATRKMAGSFESWMKQVEGVAGWLDDRFKYRRRPFRKVLRILGQMIAAPLWLAFQLVNVWRVELRLNADQKLWTAYMDLIAEASDPKLLERAVGSFSYVEWVWSQGQSQGSVDRLKKTWNRLTATDTSIRVRETLRSRIFPFVKHCAENNVNISEDVMHSIIKSYPFSTHFSAEVLSASFDADNADLRPFAALPFEKCIAHILCSYSHPGKLGDRERIFDLAQEHCHDLEGKGVDVTRIFSHVNPLNLIKSFIQFPGVISYRLVRLIVKDHKLEILRQINEFITTVDQSRLGPDSISWVFLALADPPPTTIDLSPLIDYLSRHPYRWTWEHTSTLIMSYLTSYPLSKLSDRTAIRQFLNRHVDAEFCDEHGYRYLTSAQARAQARILLAGETRFSVSHNRCNRLSPQSASITTSPSVLHPALQPHFTLAARSSSAPFRKLLFPTFRRY</sequence>
<feature type="transmembrane region" description="Helical" evidence="2">
    <location>
        <begin position="402"/>
        <end position="426"/>
    </location>
</feature>
<keyword evidence="2" id="KW-0472">Membrane</keyword>
<proteinExistence type="predicted"/>
<dbReference type="OrthoDB" id="3219854at2759"/>
<evidence type="ECO:0000256" key="2">
    <source>
        <dbReference type="SAM" id="Phobius"/>
    </source>
</evidence>
<evidence type="ECO:0000256" key="1">
    <source>
        <dbReference type="SAM" id="MobiDB-lite"/>
    </source>
</evidence>
<keyword evidence="2" id="KW-1133">Transmembrane helix</keyword>
<dbReference type="AlphaFoldDB" id="A0A164PQJ3"/>
<feature type="region of interest" description="Disordered" evidence="1">
    <location>
        <begin position="23"/>
        <end position="62"/>
    </location>
</feature>
<feature type="transmembrane region" description="Helical" evidence="2">
    <location>
        <begin position="298"/>
        <end position="324"/>
    </location>
</feature>
<feature type="transmembrane region" description="Helical" evidence="2">
    <location>
        <begin position="360"/>
        <end position="382"/>
    </location>
</feature>
<feature type="transmembrane region" description="Helical" evidence="2">
    <location>
        <begin position="256"/>
        <end position="278"/>
    </location>
</feature>
<dbReference type="Pfam" id="PF20153">
    <property type="entry name" value="DUF6535"/>
    <property type="match status" value="1"/>
</dbReference>
<evidence type="ECO:0000313" key="5">
    <source>
        <dbReference type="Proteomes" id="UP000076722"/>
    </source>
</evidence>
<feature type="domain" description="DUF6535" evidence="3">
    <location>
        <begin position="232"/>
        <end position="386"/>
    </location>
</feature>
<dbReference type="STRING" id="1314777.A0A164PQJ3"/>
<reference evidence="4 5" key="1">
    <citation type="journal article" date="2016" name="Mol. Biol. Evol.">
        <title>Comparative Genomics of Early-Diverging Mushroom-Forming Fungi Provides Insights into the Origins of Lignocellulose Decay Capabilities.</title>
        <authorList>
            <person name="Nagy L.G."/>
            <person name="Riley R."/>
            <person name="Tritt A."/>
            <person name="Adam C."/>
            <person name="Daum C."/>
            <person name="Floudas D."/>
            <person name="Sun H."/>
            <person name="Yadav J.S."/>
            <person name="Pangilinan J."/>
            <person name="Larsson K.H."/>
            <person name="Matsuura K."/>
            <person name="Barry K."/>
            <person name="Labutti K."/>
            <person name="Kuo R."/>
            <person name="Ohm R.A."/>
            <person name="Bhattacharya S.S."/>
            <person name="Shirouzu T."/>
            <person name="Yoshinaga Y."/>
            <person name="Martin F.M."/>
            <person name="Grigoriev I.V."/>
            <person name="Hibbett D.S."/>
        </authorList>
    </citation>
    <scope>NUCLEOTIDE SEQUENCE [LARGE SCALE GENOMIC DNA]</scope>
    <source>
        <strain evidence="4 5">HHB9708</strain>
    </source>
</reference>
<feature type="compositionally biased region" description="Low complexity" evidence="1">
    <location>
        <begin position="23"/>
        <end position="58"/>
    </location>
</feature>
<evidence type="ECO:0000313" key="4">
    <source>
        <dbReference type="EMBL" id="KZS88944.1"/>
    </source>
</evidence>
<dbReference type="EMBL" id="KV419431">
    <property type="protein sequence ID" value="KZS88944.1"/>
    <property type="molecule type" value="Genomic_DNA"/>
</dbReference>
<organism evidence="4 5">
    <name type="scientific">Sistotremastrum niveocremeum HHB9708</name>
    <dbReference type="NCBI Taxonomy" id="1314777"/>
    <lineage>
        <taxon>Eukaryota</taxon>
        <taxon>Fungi</taxon>
        <taxon>Dikarya</taxon>
        <taxon>Basidiomycota</taxon>
        <taxon>Agaricomycotina</taxon>
        <taxon>Agaricomycetes</taxon>
        <taxon>Sistotremastrales</taxon>
        <taxon>Sistotremastraceae</taxon>
        <taxon>Sertulicium</taxon>
        <taxon>Sertulicium niveocremeum</taxon>
    </lineage>
</organism>
<accession>A0A164PQJ3</accession>